<protein>
    <recommendedName>
        <fullName evidence="11">Phosphate transporter</fullName>
    </recommendedName>
</protein>
<dbReference type="PANTHER" id="PTHR11101">
    <property type="entry name" value="PHOSPHATE TRANSPORTER"/>
    <property type="match status" value="1"/>
</dbReference>
<dbReference type="GO" id="GO:0006817">
    <property type="term" value="P:phosphate ion transport"/>
    <property type="evidence" value="ECO:0007669"/>
    <property type="project" value="UniProtKB-KW"/>
</dbReference>
<evidence type="ECO:0000256" key="7">
    <source>
        <dbReference type="ARBA" id="ARBA00023136"/>
    </source>
</evidence>
<name>A0ABD6EXV7_9BILA</name>
<evidence type="ECO:0000256" key="2">
    <source>
        <dbReference type="ARBA" id="ARBA00009916"/>
    </source>
</evidence>
<comment type="similarity">
    <text evidence="2">Belongs to the inorganic phosphate transporter (PiT) (TC 2.A.20) family.</text>
</comment>
<dbReference type="InterPro" id="IPR001204">
    <property type="entry name" value="Phos_transporter"/>
</dbReference>
<evidence type="ECO:0000256" key="5">
    <source>
        <dbReference type="ARBA" id="ARBA00022692"/>
    </source>
</evidence>
<dbReference type="EMBL" id="JBGFUD010010722">
    <property type="protein sequence ID" value="MFH4982989.1"/>
    <property type="molecule type" value="Genomic_DNA"/>
</dbReference>
<evidence type="ECO:0000313" key="9">
    <source>
        <dbReference type="EMBL" id="MFH4982989.1"/>
    </source>
</evidence>
<evidence type="ECO:0000313" key="10">
    <source>
        <dbReference type="Proteomes" id="UP001608902"/>
    </source>
</evidence>
<reference evidence="9 10" key="1">
    <citation type="submission" date="2024-08" db="EMBL/GenBank/DDBJ databases">
        <title>Gnathostoma spinigerum genome.</title>
        <authorList>
            <person name="Gonzalez-Bertolin B."/>
            <person name="Monzon S."/>
            <person name="Zaballos A."/>
            <person name="Jimenez P."/>
            <person name="Dekumyoy P."/>
            <person name="Varona S."/>
            <person name="Cuesta I."/>
            <person name="Sumanam S."/>
            <person name="Adisakwattana P."/>
            <person name="Gasser R.B."/>
            <person name="Hernandez-Gonzalez A."/>
            <person name="Young N.D."/>
            <person name="Perteguer M.J."/>
        </authorList>
    </citation>
    <scope>NUCLEOTIDE SEQUENCE [LARGE SCALE GENOMIC DNA]</scope>
    <source>
        <strain evidence="9">AL3</strain>
        <tissue evidence="9">Liver</tissue>
    </source>
</reference>
<gene>
    <name evidence="9" type="ORF">AB6A40_009698</name>
</gene>
<evidence type="ECO:0000256" key="6">
    <source>
        <dbReference type="ARBA" id="ARBA00022989"/>
    </source>
</evidence>
<dbReference type="Proteomes" id="UP001608902">
    <property type="component" value="Unassembled WGS sequence"/>
</dbReference>
<keyword evidence="5 8" id="KW-0812">Transmembrane</keyword>
<keyword evidence="10" id="KW-1185">Reference proteome</keyword>
<dbReference type="AlphaFoldDB" id="A0ABD6EXV7"/>
<keyword evidence="7 8" id="KW-0472">Membrane</keyword>
<feature type="transmembrane region" description="Helical" evidence="8">
    <location>
        <begin position="153"/>
        <end position="179"/>
    </location>
</feature>
<keyword evidence="3" id="KW-0813">Transport</keyword>
<proteinExistence type="inferred from homology"/>
<evidence type="ECO:0000256" key="3">
    <source>
        <dbReference type="ARBA" id="ARBA00022448"/>
    </source>
</evidence>
<comment type="subcellular location">
    <subcellularLocation>
        <location evidence="1">Membrane</location>
        <topology evidence="1">Multi-pass membrane protein</topology>
    </subcellularLocation>
</comment>
<organism evidence="9 10">
    <name type="scientific">Gnathostoma spinigerum</name>
    <dbReference type="NCBI Taxonomy" id="75299"/>
    <lineage>
        <taxon>Eukaryota</taxon>
        <taxon>Metazoa</taxon>
        <taxon>Ecdysozoa</taxon>
        <taxon>Nematoda</taxon>
        <taxon>Chromadorea</taxon>
        <taxon>Rhabditida</taxon>
        <taxon>Spirurina</taxon>
        <taxon>Gnathostomatomorpha</taxon>
        <taxon>Gnathostomatoidea</taxon>
        <taxon>Gnathostomatidae</taxon>
        <taxon>Gnathostoma</taxon>
    </lineage>
</organism>
<keyword evidence="4" id="KW-0592">Phosphate transport</keyword>
<dbReference type="PANTHER" id="PTHR11101:SF80">
    <property type="entry name" value="PHOSPHATE TRANSPORTER"/>
    <property type="match status" value="1"/>
</dbReference>
<evidence type="ECO:0000256" key="1">
    <source>
        <dbReference type="ARBA" id="ARBA00004141"/>
    </source>
</evidence>
<sequence length="215" mass="23448">MTGVDETLAAFQHDALWMVVVGFFIAYILAFAIGANDTANSFGTSVGSKVLTLHQAYMLASLFETLGASLLGYKVTDTMRKGVIDLAVYNNSERELMLGQISVLSGCGAWLLIATFLQLPVSSSHSIVGATLGFSLIARGTQGIRWWPVVRIFMSWFISPVLSGIVSIFFYVCIDHLVLRRASPLKCGLRLLPVLYFLCVSVNVFAIVYDGSDCE</sequence>
<feature type="transmembrane region" description="Helical" evidence="8">
    <location>
        <begin position="96"/>
        <end position="119"/>
    </location>
</feature>
<feature type="transmembrane region" description="Helical" evidence="8">
    <location>
        <begin position="191"/>
        <end position="209"/>
    </location>
</feature>
<dbReference type="Pfam" id="PF01384">
    <property type="entry name" value="PHO4"/>
    <property type="match status" value="1"/>
</dbReference>
<evidence type="ECO:0000256" key="4">
    <source>
        <dbReference type="ARBA" id="ARBA00022592"/>
    </source>
</evidence>
<comment type="caution">
    <text evidence="9">The sequence shown here is derived from an EMBL/GenBank/DDBJ whole genome shotgun (WGS) entry which is preliminary data.</text>
</comment>
<evidence type="ECO:0000256" key="8">
    <source>
        <dbReference type="SAM" id="Phobius"/>
    </source>
</evidence>
<accession>A0ABD6EXV7</accession>
<feature type="transmembrane region" description="Helical" evidence="8">
    <location>
        <begin position="56"/>
        <end position="76"/>
    </location>
</feature>
<keyword evidence="6 8" id="KW-1133">Transmembrane helix</keyword>
<dbReference type="GO" id="GO:0016020">
    <property type="term" value="C:membrane"/>
    <property type="evidence" value="ECO:0007669"/>
    <property type="project" value="UniProtKB-SubCell"/>
</dbReference>
<evidence type="ECO:0008006" key="11">
    <source>
        <dbReference type="Google" id="ProtNLM"/>
    </source>
</evidence>
<feature type="transmembrane region" description="Helical" evidence="8">
    <location>
        <begin position="15"/>
        <end position="35"/>
    </location>
</feature>